<feature type="compositionally biased region" description="Acidic residues" evidence="13">
    <location>
        <begin position="1600"/>
        <end position="1609"/>
    </location>
</feature>
<evidence type="ECO:0000256" key="4">
    <source>
        <dbReference type="ARBA" id="ARBA00018070"/>
    </source>
</evidence>
<dbReference type="GO" id="GO:0000045">
    <property type="term" value="P:autophagosome assembly"/>
    <property type="evidence" value="ECO:0007669"/>
    <property type="project" value="TreeGrafter"/>
</dbReference>
<keyword evidence="9" id="KW-0472">Membrane</keyword>
<keyword evidence="6" id="KW-0256">Endoplasmic reticulum</keyword>
<keyword evidence="15" id="KW-1185">Reference proteome</keyword>
<comment type="catalytic activity">
    <reaction evidence="10">
        <text>a 1,2-diacyl-sn-glycero-3-phospho-L-serine(in) = a 1,2-diacyl-sn-glycero-3-phospho-L-serine(out)</text>
        <dbReference type="Rhea" id="RHEA:38663"/>
        <dbReference type="ChEBI" id="CHEBI:57262"/>
    </reaction>
</comment>
<feature type="compositionally biased region" description="Polar residues" evidence="13">
    <location>
        <begin position="257"/>
        <end position="267"/>
    </location>
</feature>
<evidence type="ECO:0000256" key="1">
    <source>
        <dbReference type="ARBA" id="ARBA00004406"/>
    </source>
</evidence>
<dbReference type="EMBL" id="ML004434">
    <property type="protein sequence ID" value="RKP32042.1"/>
    <property type="molecule type" value="Genomic_DNA"/>
</dbReference>
<dbReference type="GO" id="GO:0061723">
    <property type="term" value="P:glycophagy"/>
    <property type="evidence" value="ECO:0007669"/>
    <property type="project" value="TreeGrafter"/>
</dbReference>
<dbReference type="GO" id="GO:0043495">
    <property type="term" value="F:protein-membrane adaptor activity"/>
    <property type="evidence" value="ECO:0007669"/>
    <property type="project" value="TreeGrafter"/>
</dbReference>
<reference evidence="15" key="1">
    <citation type="journal article" date="2018" name="Nat. Microbiol.">
        <title>Leveraging single-cell genomics to expand the fungal tree of life.</title>
        <authorList>
            <person name="Ahrendt S.R."/>
            <person name="Quandt C.A."/>
            <person name="Ciobanu D."/>
            <person name="Clum A."/>
            <person name="Salamov A."/>
            <person name="Andreopoulos B."/>
            <person name="Cheng J.F."/>
            <person name="Woyke T."/>
            <person name="Pelin A."/>
            <person name="Henrissat B."/>
            <person name="Reynolds N.K."/>
            <person name="Benny G.L."/>
            <person name="Smith M.E."/>
            <person name="James T.Y."/>
            <person name="Grigoriev I.V."/>
        </authorList>
    </citation>
    <scope>NUCLEOTIDE SEQUENCE [LARGE SCALE GENOMIC DNA]</scope>
    <source>
        <strain evidence="15">Baker2002</strain>
    </source>
</reference>
<evidence type="ECO:0000256" key="2">
    <source>
        <dbReference type="ARBA" id="ARBA00004623"/>
    </source>
</evidence>
<evidence type="ECO:0000256" key="11">
    <source>
        <dbReference type="ARBA" id="ARBA00024615"/>
    </source>
</evidence>
<evidence type="ECO:0000256" key="13">
    <source>
        <dbReference type="SAM" id="MobiDB-lite"/>
    </source>
</evidence>
<dbReference type="GO" id="GO:0061908">
    <property type="term" value="C:phagophore"/>
    <property type="evidence" value="ECO:0007669"/>
    <property type="project" value="TreeGrafter"/>
</dbReference>
<dbReference type="GO" id="GO:0032266">
    <property type="term" value="F:phosphatidylinositol-3-phosphate binding"/>
    <property type="evidence" value="ECO:0007669"/>
    <property type="project" value="TreeGrafter"/>
</dbReference>
<dbReference type="GO" id="GO:0034045">
    <property type="term" value="C:phagophore assembly site membrane"/>
    <property type="evidence" value="ECO:0007669"/>
    <property type="project" value="UniProtKB-SubCell"/>
</dbReference>
<evidence type="ECO:0000256" key="3">
    <source>
        <dbReference type="ARBA" id="ARBA00009714"/>
    </source>
</evidence>
<dbReference type="PANTHER" id="PTHR13190:SF1">
    <property type="entry name" value="AUTOPHAGY-RELATED 2, ISOFORM A"/>
    <property type="match status" value="1"/>
</dbReference>
<feature type="region of interest" description="Disordered" evidence="13">
    <location>
        <begin position="1599"/>
        <end position="1627"/>
    </location>
</feature>
<proteinExistence type="inferred from homology"/>
<evidence type="ECO:0000256" key="7">
    <source>
        <dbReference type="ARBA" id="ARBA00023006"/>
    </source>
</evidence>
<dbReference type="GO" id="GO:0061709">
    <property type="term" value="P:reticulophagy"/>
    <property type="evidence" value="ECO:0007669"/>
    <property type="project" value="TreeGrafter"/>
</dbReference>
<dbReference type="PANTHER" id="PTHR13190">
    <property type="entry name" value="AUTOPHAGY-RELATED 2, ISOFORM A"/>
    <property type="match status" value="1"/>
</dbReference>
<evidence type="ECO:0000256" key="9">
    <source>
        <dbReference type="ARBA" id="ARBA00023136"/>
    </source>
</evidence>
<dbReference type="Proteomes" id="UP000268321">
    <property type="component" value="Unassembled WGS sequence"/>
</dbReference>
<sequence length="1714" mass="186504">MYSSWMPQNVQKRLLLYVLQQLALFSAIDLPNLEQVSLNNIHLRDVSIDPERLGNLLGFRLQRGKMRDLELTGSLVDGVTLRVCGVDAVVTPAMCSSQPNPKNAFLLAQSTAGLAKTVINSQSDLAGVPSSAGPEETPAVSAEQSIPSPGADPGKKTSPLGGVVSRAVDLALLRLHVCIKGVNITVVVEPVNLQLLVAEISFAFVSGTRKIAIRGVRLAVVKPKVHPGNKAATRLAPDTTESATAPAETDGAENDSSDNGSDTADDLTNSMVFTHEEASLIYMSATSHAFMAPKKPAQESSTRQSAVILYVDRAEVSFEGAMPPADLKISVNSVNVAAAPALPTVTLVCNTIVKLLRRKTHGRMEQKAAGVRRADVSADDILADTDVKTGDSANNALLLNKISVREIAVGFTSALNTDGTFASYDDDMTLFFSNCTVKQKADAVIYGGVEAIELLTYRGGDSESVFRFKNDEKQSELGSPQTAPPKADFRFEVQLLTATSSPDSVEATVLLSKAGTLCLDAASLLKIVSLATVLGGALESVAALADIAAKQTRVEPPIGATQTRQMRHVVLQTSSFRGTLNLLESASVDAVVFPVSFDSTLSELDMRKIEFSCTIDGATQPLLHLAHLRLLLRAQDFATYDFDPTTVSPKLVSCACPAHLLVRAISGSLPAATLAALIKHLTLLARRVDACYTTHLYRVCETADRSLLSASKSGYVSAYSSAMYFPASQARRAAVPPSPLLLGRDKPRTASLRVRVELVVLTVQNVFPQFGDMRLEVRNFSVVFQQAVLVVVDCILVDRVFAQGVELFVKPSGRSKHPLFFARYRGNGARRSLGVDFRQFYVEYYAKWLNLFENEVSHGNDAEELASAAHSAADAPHNVDVEVNLADFALGLTPLELPSTIYIGVAKGWADFTARNTQCHVKSSFKNVLLFLVDDVAAAVAAAAVDPADAAIQQRLVSLGFAEIGKAATAHVSATITADPRAASWRNKETPAGELALVDAKVSSDDLTLTLCADSAHTLVQTLSNLKEPVVLREDEKFRLKPCGGFALPAEIYYDDFGLNSDDKVVIAQLHIADSANSSQKALLNIVDGHFAERLRPRGVAVVPFKLHVSVSRAQVCLFNGYDWKATRKAIRKAVHAVEKRAEKTARIHVRPGLPVAADLSLSAEPSPIEDVLYQSIHISLDPAEDYDSLARNINVQLQSHADAPRVSSAEQKNLRLSRSQTHMIAVEIRGAELAVSSYTNRDPRREPPPPGVDVELVNRFEAHVDTFTVFDAVPTSSWSKFAGYMAAAGEREVGTHMLRMEMVNIRPEAALAFPEAMVRVKLLPLRMYIDQDTFDFAARFFAFRDPRFALVADEIVYFQKLVLEPFAVKFDYKPKRMDLAGLRSGKHAEWVNLFILNGSSLALERAVVYGAHGFADLGTKLARVYGPYIQKCQLTSILAGIGRVRSIVNVGRGVKDFVAIPLKEYYNDGRLSYGLQQGTMAFAKTASYELLRLGVNLASGLQVALETLEEYFGGEGDSAQTRRRDKKMRRSKPADARKVSLMESSQTLQATSLAHCHAAGRQRKYSMTAIDEDDDLDDYLQQSVLFLDRSGRFSLLEAAGDDEPSDDATDTKRVSHYSNQPRSATDGLRSAYTALGKSLGTARNRWKDMRQELRDTDSVQELLKLIAKSSPVLVIRPMIGTTEAMMKTLMGISNEIDSRQMRESYDKYGSETP</sequence>
<keyword evidence="7" id="KW-0072">Autophagy</keyword>
<comment type="similarity">
    <text evidence="3">Belongs to the ATG2 family.</text>
</comment>
<keyword evidence="5" id="KW-0813">Transport</keyword>
<feature type="region of interest" description="Disordered" evidence="13">
    <location>
        <begin position="125"/>
        <end position="160"/>
    </location>
</feature>
<protein>
    <recommendedName>
        <fullName evidence="4">Autophagy-related protein 2</fullName>
    </recommendedName>
</protein>
<feature type="compositionally biased region" description="Basic residues" evidence="13">
    <location>
        <begin position="1522"/>
        <end position="1532"/>
    </location>
</feature>
<evidence type="ECO:0000256" key="8">
    <source>
        <dbReference type="ARBA" id="ARBA00023055"/>
    </source>
</evidence>
<evidence type="ECO:0000256" key="10">
    <source>
        <dbReference type="ARBA" id="ARBA00024479"/>
    </source>
</evidence>
<dbReference type="GO" id="GO:0000422">
    <property type="term" value="P:autophagy of mitochondrion"/>
    <property type="evidence" value="ECO:0007669"/>
    <property type="project" value="TreeGrafter"/>
</dbReference>
<keyword evidence="8" id="KW-0445">Lipid transport</keyword>
<dbReference type="GO" id="GO:0005789">
    <property type="term" value="C:endoplasmic reticulum membrane"/>
    <property type="evidence" value="ECO:0007669"/>
    <property type="project" value="UniProtKB-SubCell"/>
</dbReference>
<name>A0A4P9ZHV6_9ASCO</name>
<organism evidence="14 15">
    <name type="scientific">Metschnikowia bicuspidata</name>
    <dbReference type="NCBI Taxonomy" id="27322"/>
    <lineage>
        <taxon>Eukaryota</taxon>
        <taxon>Fungi</taxon>
        <taxon>Dikarya</taxon>
        <taxon>Ascomycota</taxon>
        <taxon>Saccharomycotina</taxon>
        <taxon>Pichiomycetes</taxon>
        <taxon>Metschnikowiaceae</taxon>
        <taxon>Metschnikowia</taxon>
    </lineage>
</organism>
<dbReference type="GO" id="GO:0006869">
    <property type="term" value="P:lipid transport"/>
    <property type="evidence" value="ECO:0007669"/>
    <property type="project" value="UniProtKB-KW"/>
</dbReference>
<comment type="catalytic activity">
    <reaction evidence="12">
        <text>a 1,2-diacyl-sn-glycero-3-phosphocholine(in) = a 1,2-diacyl-sn-glycero-3-phosphocholine(out)</text>
        <dbReference type="Rhea" id="RHEA:38571"/>
        <dbReference type="ChEBI" id="CHEBI:57643"/>
    </reaction>
</comment>
<evidence type="ECO:0000256" key="5">
    <source>
        <dbReference type="ARBA" id="ARBA00022448"/>
    </source>
</evidence>
<accession>A0A4P9ZHV6</accession>
<feature type="region of interest" description="Disordered" evidence="13">
    <location>
        <begin position="1517"/>
        <end position="1543"/>
    </location>
</feature>
<dbReference type="Pfam" id="PF13329">
    <property type="entry name" value="ATG2_CAD"/>
    <property type="match status" value="2"/>
</dbReference>
<dbReference type="InterPro" id="IPR026849">
    <property type="entry name" value="ATG2"/>
</dbReference>
<evidence type="ECO:0000256" key="6">
    <source>
        <dbReference type="ARBA" id="ARBA00022824"/>
    </source>
</evidence>
<comment type="catalytic activity">
    <reaction evidence="11">
        <text>a 1,2-diacyl-sn-glycero-3-phosphoethanolamine(in) = a 1,2-diacyl-sn-glycero-3-phosphoethanolamine(out)</text>
        <dbReference type="Rhea" id="RHEA:38895"/>
        <dbReference type="ChEBI" id="CHEBI:64612"/>
    </reaction>
</comment>
<gene>
    <name evidence="14" type="ORF">METBISCDRAFT_12698</name>
</gene>
<comment type="subcellular location">
    <subcellularLocation>
        <location evidence="1">Endoplasmic reticulum membrane</location>
        <topology evidence="1">Peripheral membrane protein</topology>
    </subcellularLocation>
    <subcellularLocation>
        <location evidence="2">Preautophagosomal structure membrane</location>
        <topology evidence="2">Peripheral membrane protein</topology>
    </subcellularLocation>
</comment>
<dbReference type="OrthoDB" id="18982at2759"/>
<evidence type="ECO:0000256" key="12">
    <source>
        <dbReference type="ARBA" id="ARBA00024631"/>
    </source>
</evidence>
<evidence type="ECO:0000313" key="14">
    <source>
        <dbReference type="EMBL" id="RKP32042.1"/>
    </source>
</evidence>
<evidence type="ECO:0000313" key="15">
    <source>
        <dbReference type="Proteomes" id="UP000268321"/>
    </source>
</evidence>
<feature type="region of interest" description="Disordered" evidence="13">
    <location>
        <begin position="229"/>
        <end position="267"/>
    </location>
</feature>
<dbReference type="GO" id="GO:0034727">
    <property type="term" value="P:piecemeal microautophagy of the nucleus"/>
    <property type="evidence" value="ECO:0007669"/>
    <property type="project" value="TreeGrafter"/>
</dbReference>